<keyword evidence="5" id="KW-0479">Metal-binding</keyword>
<evidence type="ECO:0000259" key="13">
    <source>
        <dbReference type="PROSITE" id="PS50089"/>
    </source>
</evidence>
<dbReference type="GO" id="GO:0008270">
    <property type="term" value="F:zinc ion binding"/>
    <property type="evidence" value="ECO:0007669"/>
    <property type="project" value="UniProtKB-KW"/>
</dbReference>
<proteinExistence type="inferred from homology"/>
<dbReference type="Gene3D" id="1.25.40.10">
    <property type="entry name" value="Tetratricopeptide repeat domain"/>
    <property type="match status" value="1"/>
</dbReference>
<dbReference type="GO" id="GO:0030897">
    <property type="term" value="C:HOPS complex"/>
    <property type="evidence" value="ECO:0007669"/>
    <property type="project" value="TreeGrafter"/>
</dbReference>
<dbReference type="Pfam" id="PF23556">
    <property type="entry name" value="TPR_Vps41"/>
    <property type="match status" value="1"/>
</dbReference>
<dbReference type="InterPro" id="IPR016902">
    <property type="entry name" value="Vps41"/>
</dbReference>
<gene>
    <name evidence="14" type="ORF">D623_10003346</name>
</gene>
<dbReference type="GO" id="GO:0005794">
    <property type="term" value="C:Golgi apparatus"/>
    <property type="evidence" value="ECO:0007669"/>
    <property type="project" value="UniProtKB-SubCell"/>
</dbReference>
<dbReference type="InterPro" id="IPR045111">
    <property type="entry name" value="Vps41/Vps8"/>
</dbReference>
<dbReference type="SUPFAM" id="SSF50978">
    <property type="entry name" value="WD40 repeat-like"/>
    <property type="match status" value="1"/>
</dbReference>
<name>S7MI59_MYOBR</name>
<evidence type="ECO:0000256" key="7">
    <source>
        <dbReference type="ARBA" id="ARBA00022833"/>
    </source>
</evidence>
<dbReference type="GO" id="GO:0005770">
    <property type="term" value="C:late endosome"/>
    <property type="evidence" value="ECO:0007669"/>
    <property type="project" value="UniProtKB-SubCell"/>
</dbReference>
<dbReference type="InterPro" id="IPR057780">
    <property type="entry name" value="Beta-prop_Vps41"/>
</dbReference>
<dbReference type="GO" id="GO:0006623">
    <property type="term" value="P:protein targeting to vacuole"/>
    <property type="evidence" value="ECO:0007669"/>
    <property type="project" value="InterPro"/>
</dbReference>
<dbReference type="FunFam" id="1.25.40.10:FF:000247">
    <property type="entry name" value="Vacuolar protein sorting-associated protein 41 homolog"/>
    <property type="match status" value="1"/>
</dbReference>
<evidence type="ECO:0000256" key="11">
    <source>
        <dbReference type="PROSITE-ProRule" id="PRU01006"/>
    </source>
</evidence>
<dbReference type="Gene3D" id="2.130.10.10">
    <property type="entry name" value="YVTN repeat-like/Quinoprotein amine dehydrogenase"/>
    <property type="match status" value="1"/>
</dbReference>
<dbReference type="SUPFAM" id="SSF57850">
    <property type="entry name" value="RING/U-box"/>
    <property type="match status" value="1"/>
</dbReference>
<dbReference type="Pfam" id="PF23411">
    <property type="entry name" value="Beta-prop_Vps41"/>
    <property type="match status" value="2"/>
</dbReference>
<feature type="non-terminal residue" evidence="14">
    <location>
        <position position="1"/>
    </location>
</feature>
<dbReference type="InterPro" id="IPR015943">
    <property type="entry name" value="WD40/YVTN_repeat-like_dom_sf"/>
</dbReference>
<keyword evidence="6 10" id="KW-0863">Zinc-finger</keyword>
<evidence type="ECO:0000256" key="4">
    <source>
        <dbReference type="ARBA" id="ARBA00022448"/>
    </source>
</evidence>
<reference evidence="14 15" key="1">
    <citation type="journal article" date="2013" name="Nat. Commun.">
        <title>Genome analysis reveals insights into physiology and longevity of the Brandt's bat Myotis brandtii.</title>
        <authorList>
            <person name="Seim I."/>
            <person name="Fang X."/>
            <person name="Xiong Z."/>
            <person name="Lobanov A.V."/>
            <person name="Huang Z."/>
            <person name="Ma S."/>
            <person name="Feng Y."/>
            <person name="Turanov A.A."/>
            <person name="Zhu Y."/>
            <person name="Lenz T.L."/>
            <person name="Gerashchenko M.V."/>
            <person name="Fan D."/>
            <person name="Hee Yim S."/>
            <person name="Yao X."/>
            <person name="Jordan D."/>
            <person name="Xiong Y."/>
            <person name="Ma Y."/>
            <person name="Lyapunov A.N."/>
            <person name="Chen G."/>
            <person name="Kulakova O.I."/>
            <person name="Sun Y."/>
            <person name="Lee S.G."/>
            <person name="Bronson R.T."/>
            <person name="Moskalev A.A."/>
            <person name="Sunyaev S.R."/>
            <person name="Zhang G."/>
            <person name="Krogh A."/>
            <person name="Wang J."/>
            <person name="Gladyshev V.N."/>
        </authorList>
    </citation>
    <scope>NUCLEOTIDE SEQUENCE [LARGE SCALE GENOMIC DNA]</scope>
</reference>
<accession>S7MI59</accession>
<evidence type="ECO:0000313" key="14">
    <source>
        <dbReference type="EMBL" id="EPQ03641.1"/>
    </source>
</evidence>
<evidence type="ECO:0000313" key="15">
    <source>
        <dbReference type="Proteomes" id="UP000052978"/>
    </source>
</evidence>
<organism evidence="14 15">
    <name type="scientific">Myotis brandtii</name>
    <name type="common">Brandt's bat</name>
    <dbReference type="NCBI Taxonomy" id="109478"/>
    <lineage>
        <taxon>Eukaryota</taxon>
        <taxon>Metazoa</taxon>
        <taxon>Chordata</taxon>
        <taxon>Craniata</taxon>
        <taxon>Vertebrata</taxon>
        <taxon>Euteleostomi</taxon>
        <taxon>Mammalia</taxon>
        <taxon>Eutheria</taxon>
        <taxon>Laurasiatheria</taxon>
        <taxon>Chiroptera</taxon>
        <taxon>Yangochiroptera</taxon>
        <taxon>Vespertilionidae</taxon>
        <taxon>Myotis</taxon>
    </lineage>
</organism>
<dbReference type="InterPro" id="IPR036322">
    <property type="entry name" value="WD40_repeat_dom_sf"/>
</dbReference>
<evidence type="ECO:0000256" key="5">
    <source>
        <dbReference type="ARBA" id="ARBA00022723"/>
    </source>
</evidence>
<dbReference type="SMART" id="SM00299">
    <property type="entry name" value="CLH"/>
    <property type="match status" value="1"/>
</dbReference>
<sequence length="823" mass="94501">ETVSLEESTDESEEEESEEEPKLKYERLSNGVTEILQKDAASCMTVHDKFLALGTHYGKVYLLDVQGNITQKFDVSPVKINQISLDESGEHLGVCSEDGKVLIPSRGSRSSPVKINQISLDESGEHLGVCSEDGKVQVFGLYSGEEFHETFDCPIKIIAVHPHFVRSSCKQFVTGGKKGVKIFDITSKQRITNVPRDDISLRPDMYPCSLCWKDSVTLIIGWGTSVKICSVKERHASEMRDLPSRYVEIVSQFETEFYISGLAPLCDQLVVLSYVKEVSEKTEREYCARPRLDIIQPLSEACEEISSDALTVRGFQENECRDYHLEYSEGESLFYIVSPRDVVVAKERDQDDHIDWLLEKKKYEDIGLAYINHLVEKGEYDIAARKCQKILGKNAALWEYEVYKFKEIGQLKAISPYLPRGDPVLKPLIYEMILHEFLESDYEGFATLVREWPGDLFNNSVIVQAVREHLKKDSQNRTLLQTLAELYTYDKNYGNALEIYLTLRHKDVFQLIHKHNLFSSIKDKIVLLMDFDSEKAVDMLLDNEDKISIKKVVEELEDRPELQHVYLHKLFKRDHHKGQRYHEKQISLYAEYDRPNLLPFLRDSTHCPLEKALEICHQRNFVEETVYLLSRMGNSRSALKMIMEELHDVDKAIEFAKEQDDGELWEDLILYSIDKPPFITGLLNNIGTHVDPILLIHRIKEGMEIPNLRDSLVKILQDYNLQILLREGCKKILVADSLSLLKKMHRTQMKGILVDEENICESCLSPILPSDAAKPFSMVVFHCRHMFHKECLPVPSMTSPAQFCNICSAKHRGPGSAILEMKK</sequence>
<dbReference type="PANTHER" id="PTHR12616">
    <property type="entry name" value="VACUOLAR PROTEIN SORTING VPS41"/>
    <property type="match status" value="1"/>
</dbReference>
<dbReference type="InterPro" id="IPR001841">
    <property type="entry name" value="Znf_RING"/>
</dbReference>
<evidence type="ECO:0000256" key="12">
    <source>
        <dbReference type="SAM" id="MobiDB-lite"/>
    </source>
</evidence>
<dbReference type="Proteomes" id="UP000052978">
    <property type="component" value="Unassembled WGS sequence"/>
</dbReference>
<evidence type="ECO:0000256" key="1">
    <source>
        <dbReference type="ARBA" id="ARBA00004132"/>
    </source>
</evidence>
<evidence type="ECO:0000256" key="10">
    <source>
        <dbReference type="PROSITE-ProRule" id="PRU00175"/>
    </source>
</evidence>
<dbReference type="CDD" id="cd16690">
    <property type="entry name" value="RING-H2_Vps41"/>
    <property type="match status" value="1"/>
</dbReference>
<dbReference type="PIRSF" id="PIRSF028921">
    <property type="entry name" value="VPS41"/>
    <property type="match status" value="1"/>
</dbReference>
<dbReference type="InterPro" id="IPR057779">
    <property type="entry name" value="Znf_RING_Vps41"/>
</dbReference>
<evidence type="ECO:0000256" key="6">
    <source>
        <dbReference type="ARBA" id="ARBA00022771"/>
    </source>
</evidence>
<evidence type="ECO:0000256" key="2">
    <source>
        <dbReference type="ARBA" id="ARBA00004603"/>
    </source>
</evidence>
<keyword evidence="7" id="KW-0862">Zinc</keyword>
<keyword evidence="8" id="KW-0653">Protein transport</keyword>
<dbReference type="Pfam" id="PF23555">
    <property type="entry name" value="zf-RING_Vps41"/>
    <property type="match status" value="1"/>
</dbReference>
<feature type="compositionally biased region" description="Acidic residues" evidence="12">
    <location>
        <begin position="7"/>
        <end position="19"/>
    </location>
</feature>
<keyword evidence="4" id="KW-0813">Transport</keyword>
<dbReference type="GO" id="GO:0016236">
    <property type="term" value="P:macroautophagy"/>
    <property type="evidence" value="ECO:0007669"/>
    <property type="project" value="TreeGrafter"/>
</dbReference>
<dbReference type="GO" id="GO:0009267">
    <property type="term" value="P:cellular response to starvation"/>
    <property type="evidence" value="ECO:0007669"/>
    <property type="project" value="TreeGrafter"/>
</dbReference>
<comment type="subcellular location">
    <subcellularLocation>
        <location evidence="1">Cytoplasmic vesicle</location>
        <location evidence="1">Clathrin-coated vesicle</location>
    </subcellularLocation>
    <subcellularLocation>
        <location evidence="2">Late endosome</location>
    </subcellularLocation>
</comment>
<dbReference type="AlphaFoldDB" id="S7MI59"/>
<comment type="similarity">
    <text evidence="3">Belongs to the VPS41 family.</text>
</comment>
<evidence type="ECO:0000256" key="9">
    <source>
        <dbReference type="ARBA" id="ARBA00029538"/>
    </source>
</evidence>
<dbReference type="GO" id="GO:0030136">
    <property type="term" value="C:clathrin-coated vesicle"/>
    <property type="evidence" value="ECO:0007669"/>
    <property type="project" value="UniProtKB-SubCell"/>
</dbReference>
<keyword evidence="15" id="KW-1185">Reference proteome</keyword>
<dbReference type="InterPro" id="IPR011990">
    <property type="entry name" value="TPR-like_helical_dom_sf"/>
</dbReference>
<feature type="repeat" description="CHCR" evidence="11">
    <location>
        <begin position="537"/>
        <end position="681"/>
    </location>
</feature>
<dbReference type="EMBL" id="KE161420">
    <property type="protein sequence ID" value="EPQ03641.1"/>
    <property type="molecule type" value="Genomic_DNA"/>
</dbReference>
<protein>
    <recommendedName>
        <fullName evidence="9">Vacuolar protein sorting-associated protein 41 homolog</fullName>
    </recommendedName>
</protein>
<dbReference type="PROSITE" id="PS50236">
    <property type="entry name" value="CHCR"/>
    <property type="match status" value="1"/>
</dbReference>
<dbReference type="InterPro" id="IPR000547">
    <property type="entry name" value="Clathrin_H-chain/VPS_repeat"/>
</dbReference>
<feature type="region of interest" description="Disordered" evidence="12">
    <location>
        <begin position="1"/>
        <end position="24"/>
    </location>
</feature>
<dbReference type="GO" id="GO:0034058">
    <property type="term" value="P:endosomal vesicle fusion"/>
    <property type="evidence" value="ECO:0007669"/>
    <property type="project" value="InterPro"/>
</dbReference>
<evidence type="ECO:0000256" key="3">
    <source>
        <dbReference type="ARBA" id="ARBA00009582"/>
    </source>
</evidence>
<evidence type="ECO:0000256" key="8">
    <source>
        <dbReference type="ARBA" id="ARBA00022927"/>
    </source>
</evidence>
<dbReference type="PANTHER" id="PTHR12616:SF1">
    <property type="entry name" value="VACUOLAR PROTEIN SORTING-ASSOCIATED PROTEIN 41 HOMOLOG"/>
    <property type="match status" value="1"/>
</dbReference>
<dbReference type="PROSITE" id="PS50089">
    <property type="entry name" value="ZF_RING_2"/>
    <property type="match status" value="1"/>
</dbReference>
<feature type="domain" description="RING-type" evidence="13">
    <location>
        <begin position="760"/>
        <end position="808"/>
    </location>
</feature>